<dbReference type="GO" id="GO:0005975">
    <property type="term" value="P:carbohydrate metabolic process"/>
    <property type="evidence" value="ECO:0007669"/>
    <property type="project" value="InterPro"/>
</dbReference>
<evidence type="ECO:0000313" key="7">
    <source>
        <dbReference type="EMBL" id="KAK3734092.1"/>
    </source>
</evidence>
<dbReference type="SUPFAM" id="SSF51445">
    <property type="entry name" value="(Trans)glycosidases"/>
    <property type="match status" value="1"/>
</dbReference>
<dbReference type="Gene3D" id="3.10.50.10">
    <property type="match status" value="1"/>
</dbReference>
<dbReference type="InterPro" id="IPR050314">
    <property type="entry name" value="Glycosyl_Hydrlase_18"/>
</dbReference>
<sequence>MVKVLSELAWLQTQSKGFAGVFLTRSVSGVNQEMCAKLSIIELLPLVSAEQETKMRVIVVLISTCIILDAISSAACAINTRHMTVRSGGRRPPNETPVLRALSKTSHASTVLRASDESGETHTRIVCYYTNWAQYRPGQGKYLPSSIKEAASLCTHIHYAFAKIENGELTPFEWNDPDHDGHEGNFRLVTDWKKTNPKLKVLLSVGGWNLNSQPFSTMVRTPASRKKFIDSAKKLLLEYNFDGLDIDWEYPTQRDAPVPEDKRRFTLLLKETARSFKQKLGKQRAKDGPLLVSAALGAGQKVVNVSYEWAEIHKYLDYAVLMSYDFHGSWDNVTGENSPLYNADNDPGMSVNASVALWSSFGFARHKLAVGVASYGRSFTLKSIAQSGLGAPVTGPGSALQYTRLAGMASYYELCQIIQQGGVVTRLKKQDVPYVVKGNQWTGYDDEKSFRDKVAFVKQQKLGGVALWSLDLDDFAGQFCGAGNYPMVRALAASVAQ</sequence>
<dbReference type="FunFam" id="3.10.50.10:FF:000001">
    <property type="entry name" value="Chitinase 3-like 1"/>
    <property type="match status" value="1"/>
</dbReference>
<dbReference type="Pfam" id="PF00704">
    <property type="entry name" value="Glyco_hydro_18"/>
    <property type="match status" value="1"/>
</dbReference>
<comment type="similarity">
    <text evidence="5">Belongs to the glycosyl hydrolase 18 family.</text>
</comment>
<dbReference type="InterPro" id="IPR001223">
    <property type="entry name" value="Glyco_hydro18_cat"/>
</dbReference>
<dbReference type="GO" id="GO:0008061">
    <property type="term" value="F:chitin binding"/>
    <property type="evidence" value="ECO:0007669"/>
    <property type="project" value="InterPro"/>
</dbReference>
<dbReference type="InterPro" id="IPR017853">
    <property type="entry name" value="GH"/>
</dbReference>
<protein>
    <recommendedName>
        <fullName evidence="6">GH18 domain-containing protein</fullName>
    </recommendedName>
</protein>
<keyword evidence="1 4" id="KW-0378">Hydrolase</keyword>
<dbReference type="GO" id="GO:0004568">
    <property type="term" value="F:chitinase activity"/>
    <property type="evidence" value="ECO:0007669"/>
    <property type="project" value="UniProtKB-ARBA"/>
</dbReference>
<proteinExistence type="inferred from homology"/>
<organism evidence="7 8">
    <name type="scientific">Elysia crispata</name>
    <name type="common">lettuce slug</name>
    <dbReference type="NCBI Taxonomy" id="231223"/>
    <lineage>
        <taxon>Eukaryota</taxon>
        <taxon>Metazoa</taxon>
        <taxon>Spiralia</taxon>
        <taxon>Lophotrochozoa</taxon>
        <taxon>Mollusca</taxon>
        <taxon>Gastropoda</taxon>
        <taxon>Heterobranchia</taxon>
        <taxon>Euthyneura</taxon>
        <taxon>Panpulmonata</taxon>
        <taxon>Sacoglossa</taxon>
        <taxon>Placobranchoidea</taxon>
        <taxon>Plakobranchidae</taxon>
        <taxon>Elysia</taxon>
    </lineage>
</organism>
<evidence type="ECO:0000256" key="5">
    <source>
        <dbReference type="RuleBase" id="RU004453"/>
    </source>
</evidence>
<dbReference type="Gene3D" id="3.20.20.80">
    <property type="entry name" value="Glycosidases"/>
    <property type="match status" value="1"/>
</dbReference>
<evidence type="ECO:0000259" key="6">
    <source>
        <dbReference type="PROSITE" id="PS51910"/>
    </source>
</evidence>
<keyword evidence="8" id="KW-1185">Reference proteome</keyword>
<evidence type="ECO:0000256" key="3">
    <source>
        <dbReference type="ARBA" id="ARBA00023295"/>
    </source>
</evidence>
<feature type="domain" description="GH18" evidence="6">
    <location>
        <begin position="123"/>
        <end position="497"/>
    </location>
</feature>
<dbReference type="SUPFAM" id="SSF54556">
    <property type="entry name" value="Chitinase insertion domain"/>
    <property type="match status" value="1"/>
</dbReference>
<keyword evidence="3 4" id="KW-0326">Glycosidase</keyword>
<dbReference type="InterPro" id="IPR001579">
    <property type="entry name" value="Glyco_hydro_18_chit_AS"/>
</dbReference>
<dbReference type="PROSITE" id="PS51910">
    <property type="entry name" value="GH18_2"/>
    <property type="match status" value="1"/>
</dbReference>
<evidence type="ECO:0000256" key="4">
    <source>
        <dbReference type="RuleBase" id="RU000489"/>
    </source>
</evidence>
<dbReference type="SMART" id="SM00636">
    <property type="entry name" value="Glyco_18"/>
    <property type="match status" value="1"/>
</dbReference>
<reference evidence="7" key="1">
    <citation type="journal article" date="2023" name="G3 (Bethesda)">
        <title>A reference genome for the long-term kleptoplast-retaining sea slug Elysia crispata morphotype clarki.</title>
        <authorList>
            <person name="Eastman K.E."/>
            <person name="Pendleton A.L."/>
            <person name="Shaikh M.A."/>
            <person name="Suttiyut T."/>
            <person name="Ogas R."/>
            <person name="Tomko P."/>
            <person name="Gavelis G."/>
            <person name="Widhalm J.R."/>
            <person name="Wisecaver J.H."/>
        </authorList>
    </citation>
    <scope>NUCLEOTIDE SEQUENCE</scope>
    <source>
        <strain evidence="7">ECLA1</strain>
    </source>
</reference>
<dbReference type="InterPro" id="IPR029070">
    <property type="entry name" value="Chitinase_insertion_sf"/>
</dbReference>
<name>A0AAE0Y608_9GAST</name>
<gene>
    <name evidence="7" type="ORF">RRG08_000008</name>
</gene>
<dbReference type="InterPro" id="IPR011583">
    <property type="entry name" value="Chitinase_II/V-like_cat"/>
</dbReference>
<evidence type="ECO:0000313" key="8">
    <source>
        <dbReference type="Proteomes" id="UP001283361"/>
    </source>
</evidence>
<evidence type="ECO:0000256" key="1">
    <source>
        <dbReference type="ARBA" id="ARBA00022801"/>
    </source>
</evidence>
<evidence type="ECO:0000256" key="2">
    <source>
        <dbReference type="ARBA" id="ARBA00023157"/>
    </source>
</evidence>
<dbReference type="PANTHER" id="PTHR11177">
    <property type="entry name" value="CHITINASE"/>
    <property type="match status" value="1"/>
</dbReference>
<dbReference type="AlphaFoldDB" id="A0AAE0Y608"/>
<dbReference type="EMBL" id="JAWDGP010006861">
    <property type="protein sequence ID" value="KAK3734092.1"/>
    <property type="molecule type" value="Genomic_DNA"/>
</dbReference>
<comment type="caution">
    <text evidence="7">The sequence shown here is derived from an EMBL/GenBank/DDBJ whole genome shotgun (WGS) entry which is preliminary data.</text>
</comment>
<keyword evidence="2" id="KW-1015">Disulfide bond</keyword>
<dbReference type="GO" id="GO:0005576">
    <property type="term" value="C:extracellular region"/>
    <property type="evidence" value="ECO:0007669"/>
    <property type="project" value="TreeGrafter"/>
</dbReference>
<accession>A0AAE0Y608</accession>
<dbReference type="CDD" id="cd02872">
    <property type="entry name" value="GH18_chitolectin_chitotriosidase"/>
    <property type="match status" value="1"/>
</dbReference>
<dbReference type="PROSITE" id="PS01095">
    <property type="entry name" value="GH18_1"/>
    <property type="match status" value="1"/>
</dbReference>
<dbReference type="Proteomes" id="UP001283361">
    <property type="component" value="Unassembled WGS sequence"/>
</dbReference>
<dbReference type="PANTHER" id="PTHR11177:SF317">
    <property type="entry name" value="CHITINASE 12-RELATED"/>
    <property type="match status" value="1"/>
</dbReference>
<dbReference type="GO" id="GO:0006032">
    <property type="term" value="P:chitin catabolic process"/>
    <property type="evidence" value="ECO:0007669"/>
    <property type="project" value="TreeGrafter"/>
</dbReference>